<evidence type="ECO:0000313" key="1">
    <source>
        <dbReference type="EMBL" id="CAJ2645375.1"/>
    </source>
</evidence>
<keyword evidence="2" id="KW-1185">Reference proteome</keyword>
<reference evidence="1" key="1">
    <citation type="submission" date="2023-10" db="EMBL/GenBank/DDBJ databases">
        <authorList>
            <person name="Rodriguez Cubillos JULIANA M."/>
            <person name="De Vega J."/>
        </authorList>
    </citation>
    <scope>NUCLEOTIDE SEQUENCE</scope>
</reference>
<sequence>MESPNTIPPINTNKNKRHLFKCFKPDDVVESPRRKARTNSDPLLSYLVVAEKQGMVLPTMLSSTMTGSKGGAPDGSASRRRKFGKEKSHRLRQAIIRALNHTSLGKKFINRTKINNNENTWSKSSRFNKLEGEGDKISNTNHKEEPQRINSFNDSSSHHSPTFTPSTLSSSTCSSRSQGSHIWGFSSELYPTTMNGIEVKQEVVECRKYFGLNMGLCLLFLTSLLVLTLLGKFCAILCTSIGFFVVHYWQKKWCNEEDMCEESIEFDSARCKRLIMEDLSKKEL</sequence>
<dbReference type="EMBL" id="CASHSV030000076">
    <property type="protein sequence ID" value="CAJ2645375.1"/>
    <property type="molecule type" value="Genomic_DNA"/>
</dbReference>
<proteinExistence type="predicted"/>
<dbReference type="Proteomes" id="UP001177021">
    <property type="component" value="Unassembled WGS sequence"/>
</dbReference>
<protein>
    <submittedName>
        <fullName evidence="1">Uncharacterized protein</fullName>
    </submittedName>
</protein>
<comment type="caution">
    <text evidence="1">The sequence shown here is derived from an EMBL/GenBank/DDBJ whole genome shotgun (WGS) entry which is preliminary data.</text>
</comment>
<accession>A0ACB0JN22</accession>
<name>A0ACB0JN22_TRIPR</name>
<evidence type="ECO:0000313" key="2">
    <source>
        <dbReference type="Proteomes" id="UP001177021"/>
    </source>
</evidence>
<organism evidence="1 2">
    <name type="scientific">Trifolium pratense</name>
    <name type="common">Red clover</name>
    <dbReference type="NCBI Taxonomy" id="57577"/>
    <lineage>
        <taxon>Eukaryota</taxon>
        <taxon>Viridiplantae</taxon>
        <taxon>Streptophyta</taxon>
        <taxon>Embryophyta</taxon>
        <taxon>Tracheophyta</taxon>
        <taxon>Spermatophyta</taxon>
        <taxon>Magnoliopsida</taxon>
        <taxon>eudicotyledons</taxon>
        <taxon>Gunneridae</taxon>
        <taxon>Pentapetalae</taxon>
        <taxon>rosids</taxon>
        <taxon>fabids</taxon>
        <taxon>Fabales</taxon>
        <taxon>Fabaceae</taxon>
        <taxon>Papilionoideae</taxon>
        <taxon>50 kb inversion clade</taxon>
        <taxon>NPAAA clade</taxon>
        <taxon>Hologalegina</taxon>
        <taxon>IRL clade</taxon>
        <taxon>Trifolieae</taxon>
        <taxon>Trifolium</taxon>
    </lineage>
</organism>
<gene>
    <name evidence="1" type="ORF">MILVUS5_LOCUS14278</name>
</gene>